<sequence length="274" mass="30255">MTAPATYEIHAIRYAVNETRTRGQSFILEARPTDILPMDFYCWVLIGPDGPIVVDTGMNPEKARHHGHTMLLDPVEALRGLGVDPERVETVVLTHAHYDHLGHLAAFANAHFHMQAEEMAAITGPYMEKRWFRRAYEVDEIVALVQLLHAGRLTLHGRERTIADGVTVHWVGGHAAGQEIVCVRTARGTVVLASDALHYYEEYERGVPFSVVFNSTDMIASHDTIRALAPSDDHVVPAHDPLVVTRYPASRPDLQGKVVRVDLAPVTQGGGGRA</sequence>
<dbReference type="InterPro" id="IPR001279">
    <property type="entry name" value="Metallo-B-lactamas"/>
</dbReference>
<evidence type="ECO:0000256" key="3">
    <source>
        <dbReference type="ARBA" id="ARBA00022723"/>
    </source>
</evidence>
<reference evidence="7 8" key="1">
    <citation type="submission" date="2018-05" db="EMBL/GenBank/DDBJ databases">
        <title>Acuticoccus sediminis sp. nov., isolated from deep-sea sediment of Indian Ocean.</title>
        <authorList>
            <person name="Liu X."/>
            <person name="Lai Q."/>
            <person name="Du Y."/>
            <person name="Sun F."/>
            <person name="Zhang X."/>
            <person name="Wang S."/>
            <person name="Shao Z."/>
        </authorList>
    </citation>
    <scope>NUCLEOTIDE SEQUENCE [LARGE SCALE GENOMIC DNA]</scope>
    <source>
        <strain evidence="7 8">PTG4-2</strain>
    </source>
</reference>
<dbReference type="InterPro" id="IPR036866">
    <property type="entry name" value="RibonucZ/Hydroxyglut_hydro"/>
</dbReference>
<organism evidence="7 8">
    <name type="scientific">Acuticoccus sediminis</name>
    <dbReference type="NCBI Taxonomy" id="2184697"/>
    <lineage>
        <taxon>Bacteria</taxon>
        <taxon>Pseudomonadati</taxon>
        <taxon>Pseudomonadota</taxon>
        <taxon>Alphaproteobacteria</taxon>
        <taxon>Hyphomicrobiales</taxon>
        <taxon>Amorphaceae</taxon>
        <taxon>Acuticoccus</taxon>
    </lineage>
</organism>
<dbReference type="RefSeq" id="WP_111347844.1">
    <property type="nucleotide sequence ID" value="NZ_QHHQ01000003.1"/>
</dbReference>
<dbReference type="Proteomes" id="UP000249590">
    <property type="component" value="Unassembled WGS sequence"/>
</dbReference>
<name>A0A8B2NTN8_9HYPH</name>
<comment type="cofactor">
    <cofactor evidence="1">
        <name>Zn(2+)</name>
        <dbReference type="ChEBI" id="CHEBI:29105"/>
    </cofactor>
</comment>
<comment type="caution">
    <text evidence="7">The sequence shown here is derived from an EMBL/GenBank/DDBJ whole genome shotgun (WGS) entry which is preliminary data.</text>
</comment>
<proteinExistence type="inferred from homology"/>
<dbReference type="InterPro" id="IPR051013">
    <property type="entry name" value="MBL_superfamily_lactonases"/>
</dbReference>
<dbReference type="CDD" id="cd07729">
    <property type="entry name" value="AHL_lactonase_MBL-fold"/>
    <property type="match status" value="1"/>
</dbReference>
<dbReference type="GO" id="GO:0046872">
    <property type="term" value="F:metal ion binding"/>
    <property type="evidence" value="ECO:0007669"/>
    <property type="project" value="UniProtKB-KW"/>
</dbReference>
<evidence type="ECO:0000256" key="5">
    <source>
        <dbReference type="ARBA" id="ARBA00022833"/>
    </source>
</evidence>
<dbReference type="PANTHER" id="PTHR42978:SF7">
    <property type="entry name" value="METALLO-HYDROLASE RV2300C-RELATED"/>
    <property type="match status" value="1"/>
</dbReference>
<dbReference type="AlphaFoldDB" id="A0A8B2NTN8"/>
<keyword evidence="8" id="KW-1185">Reference proteome</keyword>
<evidence type="ECO:0000259" key="6">
    <source>
        <dbReference type="SMART" id="SM00849"/>
    </source>
</evidence>
<accession>A0A8B2NTN8</accession>
<evidence type="ECO:0000256" key="2">
    <source>
        <dbReference type="ARBA" id="ARBA00007749"/>
    </source>
</evidence>
<protein>
    <submittedName>
        <fullName evidence="7">N-acyl homoserine lactonase family protein</fullName>
    </submittedName>
</protein>
<keyword evidence="5" id="KW-0862">Zinc</keyword>
<gene>
    <name evidence="7" type="ORF">DLJ53_16550</name>
</gene>
<dbReference type="EMBL" id="QHHQ01000003">
    <property type="protein sequence ID" value="RAI00844.1"/>
    <property type="molecule type" value="Genomic_DNA"/>
</dbReference>
<dbReference type="PANTHER" id="PTHR42978">
    <property type="entry name" value="QUORUM-QUENCHING LACTONASE YTNP-RELATED-RELATED"/>
    <property type="match status" value="1"/>
</dbReference>
<evidence type="ECO:0000256" key="1">
    <source>
        <dbReference type="ARBA" id="ARBA00001947"/>
    </source>
</evidence>
<evidence type="ECO:0000256" key="4">
    <source>
        <dbReference type="ARBA" id="ARBA00022801"/>
    </source>
</evidence>
<dbReference type="GO" id="GO:0016787">
    <property type="term" value="F:hydrolase activity"/>
    <property type="evidence" value="ECO:0007669"/>
    <property type="project" value="UniProtKB-KW"/>
</dbReference>
<dbReference type="Pfam" id="PF00753">
    <property type="entry name" value="Lactamase_B"/>
    <property type="match status" value="1"/>
</dbReference>
<feature type="domain" description="Metallo-beta-lactamase" evidence="6">
    <location>
        <begin position="39"/>
        <end position="239"/>
    </location>
</feature>
<keyword evidence="3" id="KW-0479">Metal-binding</keyword>
<dbReference type="Gene3D" id="3.60.15.10">
    <property type="entry name" value="Ribonuclease Z/Hydroxyacylglutathione hydrolase-like"/>
    <property type="match status" value="1"/>
</dbReference>
<dbReference type="SMART" id="SM00849">
    <property type="entry name" value="Lactamase_B"/>
    <property type="match status" value="1"/>
</dbReference>
<evidence type="ECO:0000313" key="7">
    <source>
        <dbReference type="EMBL" id="RAI00844.1"/>
    </source>
</evidence>
<keyword evidence="4" id="KW-0378">Hydrolase</keyword>
<evidence type="ECO:0000313" key="8">
    <source>
        <dbReference type="Proteomes" id="UP000249590"/>
    </source>
</evidence>
<dbReference type="SUPFAM" id="SSF56281">
    <property type="entry name" value="Metallo-hydrolase/oxidoreductase"/>
    <property type="match status" value="1"/>
</dbReference>
<dbReference type="OrthoDB" id="9773738at2"/>
<comment type="similarity">
    <text evidence="2">Belongs to the metallo-beta-lactamase superfamily.</text>
</comment>